<comment type="caution">
    <text evidence="1">The sequence shown here is derived from an EMBL/GenBank/DDBJ whole genome shotgun (WGS) entry which is preliminary data.</text>
</comment>
<keyword evidence="2" id="KW-1185">Reference proteome</keyword>
<proteinExistence type="predicted"/>
<name>A0A1E5XHS3_9HYPH</name>
<reference evidence="1 2" key="1">
    <citation type="journal article" date="2015" name="Genome Announc.">
        <title>Genome Assemblies of Three Soil-Associated Devosia species: D. insulae, D. limi, and D. soli.</title>
        <authorList>
            <person name="Hassan Y.I."/>
            <person name="Lepp D."/>
            <person name="Zhou T."/>
        </authorList>
    </citation>
    <scope>NUCLEOTIDE SEQUENCE [LARGE SCALE GENOMIC DNA]</scope>
    <source>
        <strain evidence="1 2">DS-56</strain>
    </source>
</reference>
<protein>
    <submittedName>
        <fullName evidence="1">Uncharacterized protein</fullName>
    </submittedName>
</protein>
<sequence>MLNVINRVEGLADKFSDYKGIVDEFEDYFDKGDKRYLEGKLKGLAKDFGLDVIKAGTKLAISRIFGGDQAGTQEVQQVSEMASDVIYTWPSFSGIKERIDTIKGGLTGFVTDKLNEVKEGFDNIKAGPQ</sequence>
<dbReference type="Proteomes" id="UP000095463">
    <property type="component" value="Unassembled WGS sequence"/>
</dbReference>
<evidence type="ECO:0000313" key="2">
    <source>
        <dbReference type="Proteomes" id="UP000095463"/>
    </source>
</evidence>
<dbReference type="RefSeq" id="WP_069912533.1">
    <property type="nucleotide sequence ID" value="NZ_LAJE02000397.1"/>
</dbReference>
<evidence type="ECO:0000313" key="1">
    <source>
        <dbReference type="EMBL" id="OEO28151.1"/>
    </source>
</evidence>
<dbReference type="AlphaFoldDB" id="A0A1E5XHS3"/>
<dbReference type="EMBL" id="LAJE02000397">
    <property type="protein sequence ID" value="OEO28151.1"/>
    <property type="molecule type" value="Genomic_DNA"/>
</dbReference>
<accession>A0A1E5XHS3</accession>
<organism evidence="1 2">
    <name type="scientific">Devosia insulae DS-56</name>
    <dbReference type="NCBI Taxonomy" id="1116389"/>
    <lineage>
        <taxon>Bacteria</taxon>
        <taxon>Pseudomonadati</taxon>
        <taxon>Pseudomonadota</taxon>
        <taxon>Alphaproteobacteria</taxon>
        <taxon>Hyphomicrobiales</taxon>
        <taxon>Devosiaceae</taxon>
        <taxon>Devosia</taxon>
    </lineage>
</organism>
<gene>
    <name evidence="1" type="ORF">VW23_006190</name>
</gene>